<sequence>MNSLNTSSPIIPFRTLFRSSLYRTPHALISLPPIDNWPQSTDTVMWRGIWLLYCLFIDRLLAIDSDMELRDFKDISMNSGRRFAPFKLESTNDQDSRLDRTTTSIPRIALKDWMEKNPNLRKLAMFGTENQVLSDLEIQLEASEKKEELPRAEDDNFHHMYIDVNHTLFAQTDMPDEEKMAEIAMSTPRRMSTVRALSDKTNPAGRIPLNEFNEFATSTESNPFEVTEALMRDLTQIGENVFDTVVPSTESPIIDRPTTSIPLQSPTIPLVLNDISTQRPPYYRIPDTIGLQREATSSRIEGDATLSIPPKEFVNSNEVAKNIFDNDQDLPFIGDSTTFEIPTAPPQQNSDFSWNTKSEFLPSTFSFTPSPIQRDTTRSVVSSFRHNYFGTTEPSVDPPSLEKLQKGFEREELVLFNSPDGTPLEGLNMNWSPLPSTTPKLLPRRVEKYHSGGMKRGDKKKKTKKRTKKIKTANYALSLNSQTATNFDMEESSQLKLDLERELRLLNKEQEHEGKSRTKGSPNQKVNGVSKSWGRSGGGRKHKEMDNDPMFAMEMEVVRTKKLREQMNWDPANRKDKRKLHKKFGRTSAEGKSTVPLSQARMVSRGDRMIEQRVTMIGGQKVTVDLANPILHGADLMMNPGAIIHDLLESNLKTEERKEIDGDIFPSKWKGREQSSENETPSWNDHRPHYKYIGEFAESDERVISNIEDASRIEIETFDGSQFDRPSKCCDENIIDGNDKISKGEVESLDALLIPLNSDRYRRTQTTSMYGQVNDLSQRGNSSNSERYIVKNCFEETRNCYLIDASPMERRIGLTSIECLRFCSRVKGCLSVSFASTLSICDIYNIRNGTGAANLVQLLGYMYYEPKVTEVDKCMSTHSVRFNQQKRKNIRRSQAKKRIEHTTSVPIDPMVIVNAKRSTINLTMATRARCPSGEEMLFIRSRGIRDNGGRNLDTVLNINEDDCIFSCISNLAGYYDIFDCLSAQYDSYNEACTLSSDAPKDGSLSLHSSTNFYEKMCTKSSITSRCSGGKVERKRQKVLTGLLRDSITVGSALECIERCIDVNVNLPFKCMSIAYYYEEVTFNCVLNDGSALSHPDSLFDETSSVVDYFGIDECHGIKEITHRISDDTELRSFVHDGGLIHKRAERPLPQYEQARI</sequence>
<evidence type="ECO:0000256" key="1">
    <source>
        <dbReference type="SAM" id="MobiDB-lite"/>
    </source>
</evidence>
<feature type="region of interest" description="Disordered" evidence="1">
    <location>
        <begin position="663"/>
        <end position="686"/>
    </location>
</feature>
<feature type="compositionally biased region" description="Basic residues" evidence="1">
    <location>
        <begin position="457"/>
        <end position="469"/>
    </location>
</feature>
<accession>A0A8R1UT46</accession>
<evidence type="ECO:0000313" key="4">
    <source>
        <dbReference type="Proteomes" id="UP000005239"/>
    </source>
</evidence>
<feature type="region of interest" description="Disordered" evidence="1">
    <location>
        <begin position="509"/>
        <end position="546"/>
    </location>
</feature>
<dbReference type="Proteomes" id="UP000005239">
    <property type="component" value="Unassembled WGS sequence"/>
</dbReference>
<evidence type="ECO:0000259" key="2">
    <source>
        <dbReference type="PROSITE" id="PS50948"/>
    </source>
</evidence>
<feature type="compositionally biased region" description="Basic residues" evidence="1">
    <location>
        <begin position="575"/>
        <end position="585"/>
    </location>
</feature>
<reference evidence="4" key="1">
    <citation type="journal article" date="2008" name="Nat. Genet.">
        <title>The Pristionchus pacificus genome provides a unique perspective on nematode lifestyle and parasitism.</title>
        <authorList>
            <person name="Dieterich C."/>
            <person name="Clifton S.W."/>
            <person name="Schuster L.N."/>
            <person name="Chinwalla A."/>
            <person name="Delehaunty K."/>
            <person name="Dinkelacker I."/>
            <person name="Fulton L."/>
            <person name="Fulton R."/>
            <person name="Godfrey J."/>
            <person name="Minx P."/>
            <person name="Mitreva M."/>
            <person name="Roeseler W."/>
            <person name="Tian H."/>
            <person name="Witte H."/>
            <person name="Yang S.P."/>
            <person name="Wilson R.K."/>
            <person name="Sommer R.J."/>
        </authorList>
    </citation>
    <scope>NUCLEOTIDE SEQUENCE [LARGE SCALE GENOMIC DNA]</scope>
    <source>
        <strain evidence="4">PS312</strain>
    </source>
</reference>
<gene>
    <name evidence="3" type="primary">WBGene00278547</name>
</gene>
<feature type="region of interest" description="Disordered" evidence="1">
    <location>
        <begin position="450"/>
        <end position="469"/>
    </location>
</feature>
<dbReference type="EnsemblMetazoa" id="PPA40178.1">
    <property type="protein sequence ID" value="PPA40178.1"/>
    <property type="gene ID" value="WBGene00278547"/>
</dbReference>
<feature type="domain" description="Apple" evidence="2">
    <location>
        <begin position="930"/>
        <end position="1017"/>
    </location>
</feature>
<proteinExistence type="predicted"/>
<dbReference type="Pfam" id="PF00024">
    <property type="entry name" value="PAN_1"/>
    <property type="match status" value="1"/>
</dbReference>
<feature type="domain" description="Apple" evidence="2">
    <location>
        <begin position="1026"/>
        <end position="1114"/>
    </location>
</feature>
<feature type="domain" description="Apple" evidence="2">
    <location>
        <begin position="793"/>
        <end position="868"/>
    </location>
</feature>
<dbReference type="SMART" id="SM00473">
    <property type="entry name" value="PAN_AP"/>
    <property type="match status" value="3"/>
</dbReference>
<dbReference type="InterPro" id="IPR003609">
    <property type="entry name" value="Pan_app"/>
</dbReference>
<dbReference type="Gene3D" id="3.50.4.10">
    <property type="entry name" value="Hepatocyte Growth Factor"/>
    <property type="match status" value="2"/>
</dbReference>
<dbReference type="AlphaFoldDB" id="A0A8R1UT46"/>
<evidence type="ECO:0000313" key="3">
    <source>
        <dbReference type="EnsemblMetazoa" id="PPA40178.1"/>
    </source>
</evidence>
<dbReference type="PROSITE" id="PS50948">
    <property type="entry name" value="PAN"/>
    <property type="match status" value="3"/>
</dbReference>
<protein>
    <recommendedName>
        <fullName evidence="2">Apple domain-containing protein</fullName>
    </recommendedName>
</protein>
<organism evidence="3 4">
    <name type="scientific">Pristionchus pacificus</name>
    <name type="common">Parasitic nematode worm</name>
    <dbReference type="NCBI Taxonomy" id="54126"/>
    <lineage>
        <taxon>Eukaryota</taxon>
        <taxon>Metazoa</taxon>
        <taxon>Ecdysozoa</taxon>
        <taxon>Nematoda</taxon>
        <taxon>Chromadorea</taxon>
        <taxon>Rhabditida</taxon>
        <taxon>Rhabditina</taxon>
        <taxon>Diplogasteromorpha</taxon>
        <taxon>Diplogasteroidea</taxon>
        <taxon>Neodiplogasteridae</taxon>
        <taxon>Pristionchus</taxon>
    </lineage>
</organism>
<feature type="region of interest" description="Disordered" evidence="1">
    <location>
        <begin position="575"/>
        <end position="596"/>
    </location>
</feature>
<name>A0A8R1UT46_PRIPA</name>
<keyword evidence="4" id="KW-1185">Reference proteome</keyword>
<reference evidence="3" key="2">
    <citation type="submission" date="2022-06" db="UniProtKB">
        <authorList>
            <consortium name="EnsemblMetazoa"/>
        </authorList>
    </citation>
    <scope>IDENTIFICATION</scope>
    <source>
        <strain evidence="3">PS312</strain>
    </source>
</reference>
<dbReference type="SUPFAM" id="SSF57414">
    <property type="entry name" value="Hairpin loop containing domain-like"/>
    <property type="match status" value="1"/>
</dbReference>
<dbReference type="CDD" id="cd01099">
    <property type="entry name" value="PAN_AP_HGF"/>
    <property type="match status" value="1"/>
</dbReference>